<evidence type="ECO:0000256" key="7">
    <source>
        <dbReference type="PIRSR" id="PIRSR000138-2"/>
    </source>
</evidence>
<feature type="binding site" evidence="7">
    <location>
        <position position="165"/>
    </location>
    <ligand>
        <name>glyoxylate</name>
        <dbReference type="ChEBI" id="CHEBI:36655"/>
    </ligand>
</feature>
<dbReference type="InterPro" id="IPR000262">
    <property type="entry name" value="FMN-dep_DH"/>
</dbReference>
<feature type="binding site" evidence="7">
    <location>
        <position position="128"/>
    </location>
    <ligand>
        <name>FMN</name>
        <dbReference type="ChEBI" id="CHEBI:58210"/>
    </ligand>
</feature>
<dbReference type="SUPFAM" id="SSF51395">
    <property type="entry name" value="FMN-linked oxidoreductases"/>
    <property type="match status" value="1"/>
</dbReference>
<proteinExistence type="inferred from homology"/>
<dbReference type="InterPro" id="IPR008259">
    <property type="entry name" value="FMN_hydac_DH_AS"/>
</dbReference>
<dbReference type="GO" id="GO:0016614">
    <property type="term" value="F:oxidoreductase activity, acting on CH-OH group of donors"/>
    <property type="evidence" value="ECO:0007669"/>
    <property type="project" value="UniProtKB-ARBA"/>
</dbReference>
<evidence type="ECO:0000313" key="9">
    <source>
        <dbReference type="EMBL" id="AXV08906.1"/>
    </source>
</evidence>
<feature type="binding site" evidence="7">
    <location>
        <position position="130"/>
    </location>
    <ligand>
        <name>FMN</name>
        <dbReference type="ChEBI" id="CHEBI:58210"/>
    </ligand>
</feature>
<dbReference type="CDD" id="cd02809">
    <property type="entry name" value="alpha_hydroxyacid_oxid_FMN"/>
    <property type="match status" value="1"/>
</dbReference>
<feature type="binding site" evidence="7">
    <location>
        <begin position="80"/>
        <end position="82"/>
    </location>
    <ligand>
        <name>FMN</name>
        <dbReference type="ChEBI" id="CHEBI:58210"/>
    </ligand>
</feature>
<name>A0A346Y359_9ACTN</name>
<evidence type="ECO:0000313" key="10">
    <source>
        <dbReference type="Proteomes" id="UP000264006"/>
    </source>
</evidence>
<sequence>MRVSTIRTVEEMRRAAHRRMPRMVADFIDGGAEDESTVRANRSGFADVALRPTVLDGSRTRSLSTTVVGQPLSFPVMLSPAGLLRLAHADGEVGAARAAAAAGTVFTLSTGSSCTIEEVVTDGPRWFQLYLWKDREVVADLVRRARAAGYTAIVLTVDVPVVGQRERDLRNGMTLPPRPTLPNLLDAARHPAWVRDYLTGPPLTFGNFTELGQGSGATSLGEWINGEMTDPGQSWEDLAWLREEWEGPLLVKGLVSPDDAVRAVDLGVDGIVVSNHGGRQLDGMVGAIDALPAVVDAVGGRADVILDGGVRRGTDIVKALALGAAAVSVGRPYVWGLGAGGATGVLRVLDILRAELDRTLALMGVRSVTNLGRQHLAVPGVST</sequence>
<keyword evidence="10" id="KW-1185">Reference proteome</keyword>
<comment type="cofactor">
    <cofactor evidence="1">
        <name>FMN</name>
        <dbReference type="ChEBI" id="CHEBI:58210"/>
    </cofactor>
</comment>
<feature type="binding site" evidence="7">
    <location>
        <position position="274"/>
    </location>
    <ligand>
        <name>FMN</name>
        <dbReference type="ChEBI" id="CHEBI:58210"/>
    </ligand>
</feature>
<evidence type="ECO:0000256" key="6">
    <source>
        <dbReference type="PIRSR" id="PIRSR000138-1"/>
    </source>
</evidence>
<dbReference type="OrthoDB" id="9770452at2"/>
<organism evidence="9 10">
    <name type="scientific">Euzebya pacifica</name>
    <dbReference type="NCBI Taxonomy" id="1608957"/>
    <lineage>
        <taxon>Bacteria</taxon>
        <taxon>Bacillati</taxon>
        <taxon>Actinomycetota</taxon>
        <taxon>Nitriliruptoria</taxon>
        <taxon>Euzebyales</taxon>
    </lineage>
</organism>
<keyword evidence="2 7" id="KW-0285">Flavoprotein</keyword>
<dbReference type="EMBL" id="CP031165">
    <property type="protein sequence ID" value="AXV08906.1"/>
    <property type="molecule type" value="Genomic_DNA"/>
</dbReference>
<dbReference type="InterPro" id="IPR012133">
    <property type="entry name" value="Alpha-hydoxy_acid_DH_FMN"/>
</dbReference>
<dbReference type="Proteomes" id="UP000264006">
    <property type="component" value="Chromosome"/>
</dbReference>
<dbReference type="InterPro" id="IPR037396">
    <property type="entry name" value="FMN_HAD"/>
</dbReference>
<dbReference type="PROSITE" id="PS00557">
    <property type="entry name" value="FMN_HYDROXY_ACID_DH_1"/>
    <property type="match status" value="1"/>
</dbReference>
<dbReference type="GO" id="GO:0010181">
    <property type="term" value="F:FMN binding"/>
    <property type="evidence" value="ECO:0007669"/>
    <property type="project" value="InterPro"/>
</dbReference>
<dbReference type="PIRSF" id="PIRSF000138">
    <property type="entry name" value="Al-hdrx_acd_dh"/>
    <property type="match status" value="1"/>
</dbReference>
<evidence type="ECO:0000256" key="5">
    <source>
        <dbReference type="ARBA" id="ARBA00024042"/>
    </source>
</evidence>
<evidence type="ECO:0000256" key="2">
    <source>
        <dbReference type="ARBA" id="ARBA00022630"/>
    </source>
</evidence>
<dbReference type="KEGG" id="euz:DVS28_a4239"/>
<feature type="domain" description="FMN hydroxy acid dehydrogenase" evidence="8">
    <location>
        <begin position="1"/>
        <end position="381"/>
    </location>
</feature>
<feature type="binding site" evidence="7">
    <location>
        <begin position="330"/>
        <end position="331"/>
    </location>
    <ligand>
        <name>FMN</name>
        <dbReference type="ChEBI" id="CHEBI:58210"/>
    </ligand>
</feature>
<feature type="binding site" evidence="7">
    <location>
        <position position="156"/>
    </location>
    <ligand>
        <name>FMN</name>
        <dbReference type="ChEBI" id="CHEBI:58210"/>
    </ligand>
</feature>
<dbReference type="PROSITE" id="PS51349">
    <property type="entry name" value="FMN_HYDROXY_ACID_DH_2"/>
    <property type="match status" value="1"/>
</dbReference>
<keyword evidence="4" id="KW-0560">Oxidoreductase</keyword>
<feature type="active site" description="Proton acceptor" evidence="6">
    <location>
        <position position="276"/>
    </location>
</feature>
<dbReference type="Gene3D" id="3.20.20.70">
    <property type="entry name" value="Aldolase class I"/>
    <property type="match status" value="1"/>
</dbReference>
<evidence type="ECO:0000259" key="8">
    <source>
        <dbReference type="PROSITE" id="PS51349"/>
    </source>
</evidence>
<feature type="binding site" evidence="7">
    <location>
        <position position="279"/>
    </location>
    <ligand>
        <name>glyoxylate</name>
        <dbReference type="ChEBI" id="CHEBI:36655"/>
    </ligand>
</feature>
<dbReference type="InterPro" id="IPR013785">
    <property type="entry name" value="Aldolase_TIM"/>
</dbReference>
<dbReference type="RefSeq" id="WP_114593177.1">
    <property type="nucleotide sequence ID" value="NZ_CP031165.1"/>
</dbReference>
<reference evidence="9 10" key="1">
    <citation type="submission" date="2018-09" db="EMBL/GenBank/DDBJ databases">
        <title>Complete genome sequence of Euzebya sp. DY32-46 isolated from seawater of Pacific Ocean.</title>
        <authorList>
            <person name="Xu L."/>
            <person name="Wu Y.-H."/>
            <person name="Xu X.-W."/>
        </authorList>
    </citation>
    <scope>NUCLEOTIDE SEQUENCE [LARGE SCALE GENOMIC DNA]</scope>
    <source>
        <strain evidence="9 10">DY32-46</strain>
    </source>
</reference>
<gene>
    <name evidence="9" type="ORF">DVS28_a4239</name>
</gene>
<feature type="binding site" evidence="7">
    <location>
        <position position="276"/>
    </location>
    <ligand>
        <name>glyoxylate</name>
        <dbReference type="ChEBI" id="CHEBI:36655"/>
    </ligand>
</feature>
<dbReference type="PANTHER" id="PTHR10578">
    <property type="entry name" value="S -2-HYDROXY-ACID OXIDASE-RELATED"/>
    <property type="match status" value="1"/>
</dbReference>
<keyword evidence="3 7" id="KW-0288">FMN</keyword>
<dbReference type="AlphaFoldDB" id="A0A346Y359"/>
<comment type="similarity">
    <text evidence="5">Belongs to the FMN-dependent alpha-hydroxy acid dehydrogenase family.</text>
</comment>
<dbReference type="FunFam" id="3.20.20.70:FF:000029">
    <property type="entry name" value="L-lactate dehydrogenase"/>
    <property type="match status" value="1"/>
</dbReference>
<dbReference type="Pfam" id="PF01070">
    <property type="entry name" value="FMN_dh"/>
    <property type="match status" value="1"/>
</dbReference>
<feature type="binding site" evidence="7">
    <location>
        <begin position="307"/>
        <end position="311"/>
    </location>
    <ligand>
        <name>FMN</name>
        <dbReference type="ChEBI" id="CHEBI:58210"/>
    </ligand>
</feature>
<feature type="binding site" evidence="7">
    <location>
        <position position="109"/>
    </location>
    <ligand>
        <name>FMN</name>
        <dbReference type="ChEBI" id="CHEBI:58210"/>
    </ligand>
</feature>
<evidence type="ECO:0000256" key="4">
    <source>
        <dbReference type="ARBA" id="ARBA00023002"/>
    </source>
</evidence>
<evidence type="ECO:0000256" key="3">
    <source>
        <dbReference type="ARBA" id="ARBA00022643"/>
    </source>
</evidence>
<dbReference type="PANTHER" id="PTHR10578:SF107">
    <property type="entry name" value="2-HYDROXYACID OXIDASE 1"/>
    <property type="match status" value="1"/>
</dbReference>
<feature type="binding site" evidence="7">
    <location>
        <position position="252"/>
    </location>
    <ligand>
        <name>FMN</name>
        <dbReference type="ChEBI" id="CHEBI:58210"/>
    </ligand>
</feature>
<accession>A0A346Y359</accession>
<protein>
    <submittedName>
        <fullName evidence="9">L-lactate dehydrogenase</fullName>
    </submittedName>
</protein>
<evidence type="ECO:0000256" key="1">
    <source>
        <dbReference type="ARBA" id="ARBA00001917"/>
    </source>
</evidence>